<evidence type="ECO:0000313" key="9">
    <source>
        <dbReference type="Proteomes" id="UP000184356"/>
    </source>
</evidence>
<dbReference type="STRING" id="1036612.A0A1L9T4D8"/>
<name>A0A1L9T4D8_9EURO</name>
<dbReference type="AlphaFoldDB" id="A0A1L9T4D8"/>
<dbReference type="Pfam" id="PF01063">
    <property type="entry name" value="Aminotran_4"/>
    <property type="match status" value="1"/>
</dbReference>
<protein>
    <recommendedName>
        <fullName evidence="10">Branched-chain-amino-acid aminotransferase</fullName>
    </recommendedName>
</protein>
<dbReference type="RefSeq" id="XP_040698112.1">
    <property type="nucleotide sequence ID" value="XM_040848052.1"/>
</dbReference>
<dbReference type="Proteomes" id="UP000184356">
    <property type="component" value="Unassembled WGS sequence"/>
</dbReference>
<evidence type="ECO:0000256" key="1">
    <source>
        <dbReference type="ARBA" id="ARBA00001933"/>
    </source>
</evidence>
<dbReference type="GeneID" id="63764125"/>
<feature type="non-terminal residue" evidence="8">
    <location>
        <position position="1"/>
    </location>
</feature>
<gene>
    <name evidence="8" type="ORF">ASPSYDRAFT_50355</name>
</gene>
<organism evidence="8 9">
    <name type="scientific">Aspergillus sydowii CBS 593.65</name>
    <dbReference type="NCBI Taxonomy" id="1036612"/>
    <lineage>
        <taxon>Eukaryota</taxon>
        <taxon>Fungi</taxon>
        <taxon>Dikarya</taxon>
        <taxon>Ascomycota</taxon>
        <taxon>Pezizomycotina</taxon>
        <taxon>Eurotiomycetes</taxon>
        <taxon>Eurotiomycetidae</taxon>
        <taxon>Eurotiales</taxon>
        <taxon>Aspergillaceae</taxon>
        <taxon>Aspergillus</taxon>
        <taxon>Aspergillus subgen. Nidulantes</taxon>
    </lineage>
</organism>
<sequence>MTFPPPPLPDPEWRALSTLSPLNGHIESGWNQATGQWSNPEFIQDPYLRVHGLAPVFHYGQEAYEGMKAFRTPDDRNIHIFRPSFHARRLNDSNLLVSIPPVPEAHFLNCVSLAVALNAEFVPSNSIDGMLYIRPVVFGSGPRILLSPTDEYIFCVYVVCAPAAYHGVRPLDALILEDFDRAAPRGVGGGKVGGNYAPVMRWSEQARKEGGWGITLHLDSQTHTHVEEFSTSGFVGVKGRGADVTIVVPDTKNAIRSVTVDSIQTIARQLGWNVECRPIKYEELRDFSEVLACGTAVVVVSVKSVTRKSTGDRFLYQDGRGEPGPVATKLANVLRSIQKGREEDSFGWCARVEGPVELPLGSTRE</sequence>
<dbReference type="Gene3D" id="3.30.470.10">
    <property type="match status" value="1"/>
</dbReference>
<comment type="similarity">
    <text evidence="3">Belongs to the class-IV pyridoxal-phosphate-dependent aminotransferase family.</text>
</comment>
<dbReference type="OrthoDB" id="409992at2759"/>
<evidence type="ECO:0000256" key="2">
    <source>
        <dbReference type="ARBA" id="ARBA00005179"/>
    </source>
</evidence>
<dbReference type="EMBL" id="KV878595">
    <property type="protein sequence ID" value="OJJ54306.1"/>
    <property type="molecule type" value="Genomic_DNA"/>
</dbReference>
<dbReference type="PANTHER" id="PTHR42825:SF2">
    <property type="entry name" value="BRANCHED-CHAIN-AMINO-ACID AMINOTRANSFERASE 3, CHLOROPLASTIC-RELATED"/>
    <property type="match status" value="1"/>
</dbReference>
<keyword evidence="9" id="KW-1185">Reference proteome</keyword>
<evidence type="ECO:0000256" key="6">
    <source>
        <dbReference type="ARBA" id="ARBA00022898"/>
    </source>
</evidence>
<dbReference type="Gene3D" id="3.20.10.10">
    <property type="entry name" value="D-amino Acid Aminotransferase, subunit A, domain 2"/>
    <property type="match status" value="1"/>
</dbReference>
<dbReference type="InterPro" id="IPR043131">
    <property type="entry name" value="BCAT-like_N"/>
</dbReference>
<dbReference type="InterPro" id="IPR001544">
    <property type="entry name" value="Aminotrans_IV"/>
</dbReference>
<evidence type="ECO:0000256" key="4">
    <source>
        <dbReference type="ARBA" id="ARBA00022576"/>
    </source>
</evidence>
<evidence type="ECO:0000256" key="5">
    <source>
        <dbReference type="ARBA" id="ARBA00022679"/>
    </source>
</evidence>
<dbReference type="InterPro" id="IPR036038">
    <property type="entry name" value="Aminotransferase-like"/>
</dbReference>
<comment type="cofactor">
    <cofactor evidence="1">
        <name>pyridoxal 5'-phosphate</name>
        <dbReference type="ChEBI" id="CHEBI:597326"/>
    </cofactor>
</comment>
<dbReference type="FunFam" id="3.20.10.10:FF:000010">
    <property type="entry name" value="Branched-chain amino acid aminotransferase"/>
    <property type="match status" value="1"/>
</dbReference>
<dbReference type="GO" id="GO:0009081">
    <property type="term" value="P:branched-chain amino acid metabolic process"/>
    <property type="evidence" value="ECO:0007669"/>
    <property type="project" value="InterPro"/>
</dbReference>
<dbReference type="SUPFAM" id="SSF56752">
    <property type="entry name" value="D-aminoacid aminotransferase-like PLP-dependent enzymes"/>
    <property type="match status" value="1"/>
</dbReference>
<feature type="modified residue" description="N6-(pyridoxal phosphate)lysine" evidence="7">
    <location>
        <position position="191"/>
    </location>
</feature>
<reference evidence="9" key="1">
    <citation type="journal article" date="2017" name="Genome Biol.">
        <title>Comparative genomics reveals high biological diversity and specific adaptations in the industrially and medically important fungal genus Aspergillus.</title>
        <authorList>
            <person name="de Vries R.P."/>
            <person name="Riley R."/>
            <person name="Wiebenga A."/>
            <person name="Aguilar-Osorio G."/>
            <person name="Amillis S."/>
            <person name="Uchima C.A."/>
            <person name="Anderluh G."/>
            <person name="Asadollahi M."/>
            <person name="Askin M."/>
            <person name="Barry K."/>
            <person name="Battaglia E."/>
            <person name="Bayram O."/>
            <person name="Benocci T."/>
            <person name="Braus-Stromeyer S.A."/>
            <person name="Caldana C."/>
            <person name="Canovas D."/>
            <person name="Cerqueira G.C."/>
            <person name="Chen F."/>
            <person name="Chen W."/>
            <person name="Choi C."/>
            <person name="Clum A."/>
            <person name="Dos Santos R.A."/>
            <person name="Damasio A.R."/>
            <person name="Diallinas G."/>
            <person name="Emri T."/>
            <person name="Fekete E."/>
            <person name="Flipphi M."/>
            <person name="Freyberg S."/>
            <person name="Gallo A."/>
            <person name="Gournas C."/>
            <person name="Habgood R."/>
            <person name="Hainaut M."/>
            <person name="Harispe M.L."/>
            <person name="Henrissat B."/>
            <person name="Hilden K.S."/>
            <person name="Hope R."/>
            <person name="Hossain A."/>
            <person name="Karabika E."/>
            <person name="Karaffa L."/>
            <person name="Karanyi Z."/>
            <person name="Krasevec N."/>
            <person name="Kuo A."/>
            <person name="Kusch H."/>
            <person name="LaButti K."/>
            <person name="Lagendijk E.L."/>
            <person name="Lapidus A."/>
            <person name="Levasseur A."/>
            <person name="Lindquist E."/>
            <person name="Lipzen A."/>
            <person name="Logrieco A.F."/>
            <person name="MacCabe A."/>
            <person name="Maekelae M.R."/>
            <person name="Malavazi I."/>
            <person name="Melin P."/>
            <person name="Meyer V."/>
            <person name="Mielnichuk N."/>
            <person name="Miskei M."/>
            <person name="Molnar A.P."/>
            <person name="Mule G."/>
            <person name="Ngan C.Y."/>
            <person name="Orejas M."/>
            <person name="Orosz E."/>
            <person name="Ouedraogo J.P."/>
            <person name="Overkamp K.M."/>
            <person name="Park H.-S."/>
            <person name="Perrone G."/>
            <person name="Piumi F."/>
            <person name="Punt P.J."/>
            <person name="Ram A.F."/>
            <person name="Ramon A."/>
            <person name="Rauscher S."/>
            <person name="Record E."/>
            <person name="Riano-Pachon D.M."/>
            <person name="Robert V."/>
            <person name="Roehrig J."/>
            <person name="Ruller R."/>
            <person name="Salamov A."/>
            <person name="Salih N.S."/>
            <person name="Samson R.A."/>
            <person name="Sandor E."/>
            <person name="Sanguinetti M."/>
            <person name="Schuetze T."/>
            <person name="Sepcic K."/>
            <person name="Shelest E."/>
            <person name="Sherlock G."/>
            <person name="Sophianopoulou V."/>
            <person name="Squina F.M."/>
            <person name="Sun H."/>
            <person name="Susca A."/>
            <person name="Todd R.B."/>
            <person name="Tsang A."/>
            <person name="Unkles S.E."/>
            <person name="van de Wiele N."/>
            <person name="van Rossen-Uffink D."/>
            <person name="Oliveira J.V."/>
            <person name="Vesth T.C."/>
            <person name="Visser J."/>
            <person name="Yu J.-H."/>
            <person name="Zhou M."/>
            <person name="Andersen M.R."/>
            <person name="Archer D.B."/>
            <person name="Baker S.E."/>
            <person name="Benoit I."/>
            <person name="Brakhage A.A."/>
            <person name="Braus G.H."/>
            <person name="Fischer R."/>
            <person name="Frisvad J.C."/>
            <person name="Goldman G.H."/>
            <person name="Houbraken J."/>
            <person name="Oakley B."/>
            <person name="Pocsi I."/>
            <person name="Scazzocchio C."/>
            <person name="Seiboth B."/>
            <person name="vanKuyk P.A."/>
            <person name="Wortman J."/>
            <person name="Dyer P.S."/>
            <person name="Grigoriev I.V."/>
        </authorList>
    </citation>
    <scope>NUCLEOTIDE SEQUENCE [LARGE SCALE GENOMIC DNA]</scope>
    <source>
        <strain evidence="9">CBS 593.65</strain>
    </source>
</reference>
<dbReference type="PIRSF" id="PIRSF006468">
    <property type="entry name" value="BCAT1"/>
    <property type="match status" value="1"/>
</dbReference>
<keyword evidence="4" id="KW-0032">Aminotransferase</keyword>
<dbReference type="InterPro" id="IPR005786">
    <property type="entry name" value="B_amino_transII"/>
</dbReference>
<proteinExistence type="inferred from homology"/>
<keyword evidence="5" id="KW-0808">Transferase</keyword>
<accession>A0A1L9T4D8</accession>
<dbReference type="PANTHER" id="PTHR42825">
    <property type="entry name" value="AMINO ACID AMINOTRANSFERASE"/>
    <property type="match status" value="1"/>
</dbReference>
<dbReference type="InterPro" id="IPR043132">
    <property type="entry name" value="BCAT-like_C"/>
</dbReference>
<dbReference type="GO" id="GO:0004084">
    <property type="term" value="F:branched-chain-amino-acid transaminase activity"/>
    <property type="evidence" value="ECO:0007669"/>
    <property type="project" value="InterPro"/>
</dbReference>
<comment type="pathway">
    <text evidence="2">Secondary metabolite biosynthesis.</text>
</comment>
<evidence type="ECO:0008006" key="10">
    <source>
        <dbReference type="Google" id="ProtNLM"/>
    </source>
</evidence>
<dbReference type="VEuPathDB" id="FungiDB:ASPSYDRAFT_50355"/>
<evidence type="ECO:0000256" key="3">
    <source>
        <dbReference type="ARBA" id="ARBA00009320"/>
    </source>
</evidence>
<keyword evidence="6" id="KW-0663">Pyridoxal phosphate</keyword>
<evidence type="ECO:0000256" key="7">
    <source>
        <dbReference type="PIRSR" id="PIRSR006468-1"/>
    </source>
</evidence>
<evidence type="ECO:0000313" key="8">
    <source>
        <dbReference type="EMBL" id="OJJ54306.1"/>
    </source>
</evidence>